<dbReference type="RefSeq" id="WP_004959473.1">
    <property type="nucleotide sequence ID" value="NZ_LR134117.1"/>
</dbReference>
<reference evidence="1 2" key="1">
    <citation type="submission" date="2018-12" db="EMBL/GenBank/DDBJ databases">
        <authorList>
            <consortium name="Pathogen Informatics"/>
        </authorList>
    </citation>
    <scope>NUCLEOTIDE SEQUENCE [LARGE SCALE GENOMIC DNA]</scope>
    <source>
        <strain evidence="1 2">NCTC11214</strain>
    </source>
</reference>
<dbReference type="Pfam" id="PF07377">
    <property type="entry name" value="DUF1493"/>
    <property type="match status" value="1"/>
</dbReference>
<dbReference type="EMBL" id="LR134117">
    <property type="protein sequence ID" value="VDZ59054.1"/>
    <property type="molecule type" value="Genomic_DNA"/>
</dbReference>
<name>A0A3S4EBY6_SEROD</name>
<protein>
    <submittedName>
        <fullName evidence="1">Protein of uncharacterized function (DUF1493)</fullName>
    </submittedName>
</protein>
<dbReference type="InterPro" id="IPR010862">
    <property type="entry name" value="DUF1493"/>
</dbReference>
<organism evidence="1 2">
    <name type="scientific">Serratia odorifera</name>
    <dbReference type="NCBI Taxonomy" id="618"/>
    <lineage>
        <taxon>Bacteria</taxon>
        <taxon>Pseudomonadati</taxon>
        <taxon>Pseudomonadota</taxon>
        <taxon>Gammaproteobacteria</taxon>
        <taxon>Enterobacterales</taxon>
        <taxon>Yersiniaceae</taxon>
        <taxon>Serratia</taxon>
    </lineage>
</organism>
<proteinExistence type="predicted"/>
<sequence>MTIDKVQQAVFSLVKKHDGCSIIPFFKKKWTVKTDIDTDLHFEREEAEELMRDFFNQFNVNSKGFSIDTYYPDSEKLTQVPDFTLEMLINSAKAGRWLY</sequence>
<dbReference type="KEGG" id="sof:NCTC11214_02957"/>
<evidence type="ECO:0000313" key="2">
    <source>
        <dbReference type="Proteomes" id="UP000281391"/>
    </source>
</evidence>
<accession>A0A3S4EBY6</accession>
<evidence type="ECO:0000313" key="1">
    <source>
        <dbReference type="EMBL" id="VDZ59054.1"/>
    </source>
</evidence>
<gene>
    <name evidence="1" type="ORF">NCTC11214_02957</name>
</gene>
<dbReference type="Proteomes" id="UP000281391">
    <property type="component" value="Chromosome"/>
</dbReference>
<dbReference type="AlphaFoldDB" id="A0A3S4EBY6"/>